<dbReference type="GO" id="GO:0015159">
    <property type="term" value="F:polysaccharide transmembrane transporter activity"/>
    <property type="evidence" value="ECO:0007669"/>
    <property type="project" value="InterPro"/>
</dbReference>
<feature type="transmembrane region" description="Helical" evidence="2">
    <location>
        <begin position="492"/>
        <end position="515"/>
    </location>
</feature>
<dbReference type="Gene3D" id="3.10.560.10">
    <property type="entry name" value="Outer membrane lipoprotein wza domain like"/>
    <property type="match status" value="3"/>
</dbReference>
<reference evidence="5 6" key="1">
    <citation type="submission" date="2013-04" db="EMBL/GenBank/DDBJ databases">
        <title>The Genome Sequence of Treponema vincentii F0403.</title>
        <authorList>
            <consortium name="The Broad Institute Genomics Platform"/>
            <person name="Earl A."/>
            <person name="Ward D."/>
            <person name="Feldgarden M."/>
            <person name="Gevers D."/>
            <person name="Leonetti C."/>
            <person name="Izard J."/>
            <person name="Walker B."/>
            <person name="Young S."/>
            <person name="Zeng Q."/>
            <person name="Gargeya S."/>
            <person name="Fitzgerald M."/>
            <person name="Haas B."/>
            <person name="Abouelleil A."/>
            <person name="Allen A.W."/>
            <person name="Alvarado L."/>
            <person name="Arachchi H.M."/>
            <person name="Berlin A.M."/>
            <person name="Chapman S.B."/>
            <person name="Gainer-Dewar J."/>
            <person name="Goldberg J."/>
            <person name="Griggs A."/>
            <person name="Gujja S."/>
            <person name="Hansen M."/>
            <person name="Howarth C."/>
            <person name="Imamovic A."/>
            <person name="Ireland A."/>
            <person name="Larimer J."/>
            <person name="McCowan C."/>
            <person name="Murphy C."/>
            <person name="Pearson M."/>
            <person name="Poon T.W."/>
            <person name="Priest M."/>
            <person name="Roberts A."/>
            <person name="Saif S."/>
            <person name="Shea T."/>
            <person name="Sisk P."/>
            <person name="Sykes S."/>
            <person name="Wortman J."/>
            <person name="Nusbaum C."/>
            <person name="Birren B."/>
        </authorList>
    </citation>
    <scope>NUCLEOTIDE SEQUENCE [LARGE SCALE GENOMIC DNA]</scope>
    <source>
        <strain evidence="5 6">F0403</strain>
    </source>
</reference>
<sequence length="516" mass="56634">MKHKLIFLICVCFAVLFPSFAAEESSSEAEAKRLAQQAMSNPDYRVLPGDIYQLGYTAGQAAVSYQIVVDSSGILRVSNLGSVNTNGKTFLAVKRQVEALVSQNYPLSVVQFVLASPSSFTVTVKGEVVKTTEVKAWGLMRVSQAVAGLLTDFASNRYLSITGSSGKTADYDLFKALRDGDLRQDPYLSPGDVITIPRIKRRITLSGAVERPGTYELAEQETLTDLITIYGSGYTDGADRTQVKITRTMNNEDGSIKFDSFFVSTNGQGESIEPLQHLDKVYVDNKNMLRPVIYLDIPLDAETRAMLSVETQKINGLRDTQRISSGTTGQDASGNSQIATTTIPIPFNEGDDLVSLVRERLTLFTKPWIDTAGTYIFRQGKQIPVNLSPLLFDQSYREVILLEADDRIIVPEIKQTVTVTGAVTKPGAYPYTPGRTYDYYIALAGGFDYQRNSGRAVTITDVYGKKLAIDAVIGPNTIIAAKSNAFMYNFNIYVPLITVTTTVVTAVVAILTFMYK</sequence>
<feature type="compositionally biased region" description="Polar residues" evidence="1">
    <location>
        <begin position="322"/>
        <end position="337"/>
    </location>
</feature>
<keyword evidence="6" id="KW-1185">Reference proteome</keyword>
<feature type="chain" id="PRO_5004511739" description="Soluble ligand binding domain-containing protein" evidence="3">
    <location>
        <begin position="22"/>
        <end position="516"/>
    </location>
</feature>
<evidence type="ECO:0000256" key="2">
    <source>
        <dbReference type="SAM" id="Phobius"/>
    </source>
</evidence>
<evidence type="ECO:0000259" key="4">
    <source>
        <dbReference type="Pfam" id="PF10531"/>
    </source>
</evidence>
<accession>S3LNA0</accession>
<dbReference type="PANTHER" id="PTHR33619:SF3">
    <property type="entry name" value="POLYSACCHARIDE EXPORT PROTEIN GFCE-RELATED"/>
    <property type="match status" value="1"/>
</dbReference>
<dbReference type="GeneID" id="301462544"/>
<gene>
    <name evidence="5" type="ORF">HMPREF1222_02452</name>
</gene>
<comment type="caution">
    <text evidence="5">The sequence shown here is derived from an EMBL/GenBank/DDBJ whole genome shotgun (WGS) entry which is preliminary data.</text>
</comment>
<feature type="signal peptide" evidence="3">
    <location>
        <begin position="1"/>
        <end position="21"/>
    </location>
</feature>
<organism evidence="5 6">
    <name type="scientific">Treponema vincentii F0403</name>
    <dbReference type="NCBI Taxonomy" id="1125702"/>
    <lineage>
        <taxon>Bacteria</taxon>
        <taxon>Pseudomonadati</taxon>
        <taxon>Spirochaetota</taxon>
        <taxon>Spirochaetia</taxon>
        <taxon>Spirochaetales</taxon>
        <taxon>Treponemataceae</taxon>
        <taxon>Treponema</taxon>
    </lineage>
</organism>
<dbReference type="InterPro" id="IPR049712">
    <property type="entry name" value="Poly_export"/>
</dbReference>
<feature type="domain" description="Soluble ligand binding" evidence="4">
    <location>
        <begin position="417"/>
        <end position="447"/>
    </location>
</feature>
<protein>
    <recommendedName>
        <fullName evidence="4">Soluble ligand binding domain-containing protein</fullName>
    </recommendedName>
</protein>
<name>S3LNA0_9SPIR</name>
<dbReference type="AlphaFoldDB" id="S3LNA0"/>
<evidence type="ECO:0000313" key="6">
    <source>
        <dbReference type="Proteomes" id="UP000014605"/>
    </source>
</evidence>
<dbReference type="Pfam" id="PF10531">
    <property type="entry name" value="SLBB"/>
    <property type="match status" value="2"/>
</dbReference>
<feature type="region of interest" description="Disordered" evidence="1">
    <location>
        <begin position="318"/>
        <end position="337"/>
    </location>
</feature>
<evidence type="ECO:0000256" key="1">
    <source>
        <dbReference type="SAM" id="MobiDB-lite"/>
    </source>
</evidence>
<keyword evidence="2" id="KW-0472">Membrane</keyword>
<evidence type="ECO:0000313" key="5">
    <source>
        <dbReference type="EMBL" id="EPF45822.1"/>
    </source>
</evidence>
<dbReference type="HOGENOM" id="CLU_038819_0_0_12"/>
<dbReference type="InterPro" id="IPR019554">
    <property type="entry name" value="Soluble_ligand-bd"/>
</dbReference>
<keyword evidence="3" id="KW-0732">Signal</keyword>
<keyword evidence="2" id="KW-1133">Transmembrane helix</keyword>
<dbReference type="RefSeq" id="WP_016519627.1">
    <property type="nucleotide sequence ID" value="NZ_KE332514.1"/>
</dbReference>
<evidence type="ECO:0000256" key="3">
    <source>
        <dbReference type="SAM" id="SignalP"/>
    </source>
</evidence>
<keyword evidence="2" id="KW-0812">Transmembrane</keyword>
<dbReference type="EMBL" id="ATFC01000013">
    <property type="protein sequence ID" value="EPF45822.1"/>
    <property type="molecule type" value="Genomic_DNA"/>
</dbReference>
<dbReference type="PATRIC" id="fig|1125702.3.peg.2536"/>
<proteinExistence type="predicted"/>
<dbReference type="PANTHER" id="PTHR33619">
    <property type="entry name" value="POLYSACCHARIDE EXPORT PROTEIN GFCE-RELATED"/>
    <property type="match status" value="1"/>
</dbReference>
<feature type="domain" description="Soluble ligand binding" evidence="4">
    <location>
        <begin position="203"/>
        <end position="253"/>
    </location>
</feature>
<dbReference type="Proteomes" id="UP000014605">
    <property type="component" value="Unassembled WGS sequence"/>
</dbReference>